<feature type="transmembrane region" description="Helical" evidence="1">
    <location>
        <begin position="248"/>
        <end position="270"/>
    </location>
</feature>
<reference evidence="2" key="1">
    <citation type="journal article" date="2019" name="PLoS Negl. Trop. Dis.">
        <title>Revisiting the worldwide diversity of Leptospira species in the environment.</title>
        <authorList>
            <person name="Vincent A.T."/>
            <person name="Schiettekatte O."/>
            <person name="Bourhy P."/>
            <person name="Veyrier F.J."/>
            <person name="Picardeau M."/>
        </authorList>
    </citation>
    <scope>NUCLEOTIDE SEQUENCE [LARGE SCALE GENOMIC DNA]</scope>
    <source>
        <strain evidence="2">201400974</strain>
    </source>
</reference>
<feature type="transmembrane region" description="Helical" evidence="1">
    <location>
        <begin position="303"/>
        <end position="327"/>
    </location>
</feature>
<feature type="transmembrane region" description="Helical" evidence="1">
    <location>
        <begin position="160"/>
        <end position="183"/>
    </location>
</feature>
<evidence type="ECO:0000256" key="1">
    <source>
        <dbReference type="SAM" id="Phobius"/>
    </source>
</evidence>
<dbReference type="EMBL" id="RQHV01000062">
    <property type="protein sequence ID" value="TGN07139.1"/>
    <property type="molecule type" value="Genomic_DNA"/>
</dbReference>
<gene>
    <name evidence="2" type="ORF">EHS11_18685</name>
</gene>
<feature type="transmembrane region" description="Helical" evidence="1">
    <location>
        <begin position="7"/>
        <end position="25"/>
    </location>
</feature>
<sequence>MKKHQRLIPILTPIFLLVLALHSMLVDYELAVSEPISVRMEAKEEDISFSSPEQKIEIKRGVWFRIDYLSHMIRELQKEELPIDTTPEESIDTLKRILIGQRILFFILIFYMLLCFSAFVSFLYKAWFYLPLNRGLFWLGIFWTLQQTLVHLRIATEGGIWAWAGVVFFLTSLVLCILSSLYIEKGKKEPLTFETLKHSSALEEEGRAPVANSRASYLKLLIHFLVIILVGVLIGNFIYIPLFLLQKYYVTEFGIFILSLLGLLSGFYIYNYGKVGGEKQLSSLQNTLVSVSYLQFRFLRNGFLGIFGLILVVFFVTFLFSLLLFNIDILQTNTGLLEKGTEF</sequence>
<evidence type="ECO:0000313" key="3">
    <source>
        <dbReference type="Proteomes" id="UP000298264"/>
    </source>
</evidence>
<name>A0A4V3JWV8_9LEPT</name>
<keyword evidence="1" id="KW-0472">Membrane</keyword>
<comment type="caution">
    <text evidence="2">The sequence shown here is derived from an EMBL/GenBank/DDBJ whole genome shotgun (WGS) entry which is preliminary data.</text>
</comment>
<evidence type="ECO:0000313" key="2">
    <source>
        <dbReference type="EMBL" id="TGN07139.1"/>
    </source>
</evidence>
<dbReference type="RefSeq" id="WP_167884489.1">
    <property type="nucleotide sequence ID" value="NZ_RQHV01000062.1"/>
</dbReference>
<protein>
    <submittedName>
        <fullName evidence="2">Uncharacterized protein</fullName>
    </submittedName>
</protein>
<dbReference type="NCBIfam" id="NF047627">
    <property type="entry name" value="LIC_10230_fam"/>
    <property type="match status" value="1"/>
</dbReference>
<feature type="transmembrane region" description="Helical" evidence="1">
    <location>
        <begin position="103"/>
        <end position="124"/>
    </location>
</feature>
<feature type="transmembrane region" description="Helical" evidence="1">
    <location>
        <begin position="136"/>
        <end position="154"/>
    </location>
</feature>
<keyword evidence="3" id="KW-1185">Reference proteome</keyword>
<proteinExistence type="predicted"/>
<organism evidence="2 3">
    <name type="scientific">Leptospira ilyithenensis</name>
    <dbReference type="NCBI Taxonomy" id="2484901"/>
    <lineage>
        <taxon>Bacteria</taxon>
        <taxon>Pseudomonadati</taxon>
        <taxon>Spirochaetota</taxon>
        <taxon>Spirochaetia</taxon>
        <taxon>Leptospirales</taxon>
        <taxon>Leptospiraceae</taxon>
        <taxon>Leptospira</taxon>
    </lineage>
</organism>
<keyword evidence="1" id="KW-1133">Transmembrane helix</keyword>
<dbReference type="Proteomes" id="UP000298264">
    <property type="component" value="Unassembled WGS sequence"/>
</dbReference>
<keyword evidence="1" id="KW-0812">Transmembrane</keyword>
<feature type="transmembrane region" description="Helical" evidence="1">
    <location>
        <begin position="220"/>
        <end position="242"/>
    </location>
</feature>
<accession>A0A4V3JWV8</accession>
<dbReference type="AlphaFoldDB" id="A0A4V3JWV8"/>